<dbReference type="EMBL" id="BARS01034098">
    <property type="protein sequence ID" value="GAG18381.1"/>
    <property type="molecule type" value="Genomic_DNA"/>
</dbReference>
<reference evidence="1" key="1">
    <citation type="journal article" date="2014" name="Front. Microbiol.">
        <title>High frequency of phylogenetically diverse reductive dehalogenase-homologous genes in deep subseafloor sedimentary metagenomes.</title>
        <authorList>
            <person name="Kawai M."/>
            <person name="Futagami T."/>
            <person name="Toyoda A."/>
            <person name="Takaki Y."/>
            <person name="Nishi S."/>
            <person name="Hori S."/>
            <person name="Arai W."/>
            <person name="Tsubouchi T."/>
            <person name="Morono Y."/>
            <person name="Uchiyama I."/>
            <person name="Ito T."/>
            <person name="Fujiyama A."/>
            <person name="Inagaki F."/>
            <person name="Takami H."/>
        </authorList>
    </citation>
    <scope>NUCLEOTIDE SEQUENCE</scope>
    <source>
        <strain evidence="1">Expedition CK06-06</strain>
    </source>
</reference>
<comment type="caution">
    <text evidence="1">The sequence shown here is derived from an EMBL/GenBank/DDBJ whole genome shotgun (WGS) entry which is preliminary data.</text>
</comment>
<proteinExistence type="predicted"/>
<name>X0X049_9ZZZZ</name>
<dbReference type="AlphaFoldDB" id="X0X049"/>
<protein>
    <recommendedName>
        <fullName evidence="2">Magnesium chelatase ChlI-like catalytic domain-containing protein</fullName>
    </recommendedName>
</protein>
<gene>
    <name evidence="1" type="ORF">S01H1_52726</name>
</gene>
<accession>X0X049</accession>
<organism evidence="1">
    <name type="scientific">marine sediment metagenome</name>
    <dbReference type="NCBI Taxonomy" id="412755"/>
    <lineage>
        <taxon>unclassified sequences</taxon>
        <taxon>metagenomes</taxon>
        <taxon>ecological metagenomes</taxon>
    </lineage>
</organism>
<evidence type="ECO:0000313" key="1">
    <source>
        <dbReference type="EMBL" id="GAG18381.1"/>
    </source>
</evidence>
<sequence length="59" mass="6263">MLAKVTSCAVVGLEGAIVEVEVDISPGLPSFTIADLTNDGIIKAHHVAEAIQHRPRQMI</sequence>
<evidence type="ECO:0008006" key="2">
    <source>
        <dbReference type="Google" id="ProtNLM"/>
    </source>
</evidence>